<keyword evidence="2" id="KW-0812">Transmembrane</keyword>
<feature type="compositionally biased region" description="Polar residues" evidence="1">
    <location>
        <begin position="36"/>
        <end position="56"/>
    </location>
</feature>
<sequence>MSDETSDSGGPSAPLPSPVTADPEPGVTASKLPGPTRSNIPTPASSGSGIPTTAVSGSGIPTPAAPGTGIPQPSKMKAPSNFGSTGSVSKIGRPCCNHTTPKSGPPPRDTASMSRESDDNLSSINSAYTGNYTFTFHLYLIDCIYLLILHMFLTWLMLNAFHLISSHDIINF</sequence>
<keyword evidence="2" id="KW-1133">Transmembrane helix</keyword>
<reference evidence="3" key="1">
    <citation type="submission" date="2025-08" db="UniProtKB">
        <authorList>
            <consortium name="RefSeq"/>
        </authorList>
    </citation>
    <scope>IDENTIFICATION</scope>
</reference>
<accession>A0A6P4ENQ5</accession>
<dbReference type="AlphaFoldDB" id="A0A6P4ENQ5"/>
<gene>
    <name evidence="3" type="primary">LOC108041498</name>
</gene>
<organism evidence="3">
    <name type="scientific">Drosophila rhopaloa</name>
    <name type="common">Fruit fly</name>
    <dbReference type="NCBI Taxonomy" id="1041015"/>
    <lineage>
        <taxon>Eukaryota</taxon>
        <taxon>Metazoa</taxon>
        <taxon>Ecdysozoa</taxon>
        <taxon>Arthropoda</taxon>
        <taxon>Hexapoda</taxon>
        <taxon>Insecta</taxon>
        <taxon>Pterygota</taxon>
        <taxon>Neoptera</taxon>
        <taxon>Endopterygota</taxon>
        <taxon>Diptera</taxon>
        <taxon>Brachycera</taxon>
        <taxon>Muscomorpha</taxon>
        <taxon>Ephydroidea</taxon>
        <taxon>Drosophilidae</taxon>
        <taxon>Drosophila</taxon>
        <taxon>Sophophora</taxon>
    </lineage>
</organism>
<evidence type="ECO:0000256" key="2">
    <source>
        <dbReference type="SAM" id="Phobius"/>
    </source>
</evidence>
<name>A0A6P4ENQ5_DRORH</name>
<feature type="transmembrane region" description="Helical" evidence="2">
    <location>
        <begin position="136"/>
        <end position="158"/>
    </location>
</feature>
<feature type="region of interest" description="Disordered" evidence="1">
    <location>
        <begin position="1"/>
        <end position="120"/>
    </location>
</feature>
<evidence type="ECO:0000256" key="1">
    <source>
        <dbReference type="SAM" id="MobiDB-lite"/>
    </source>
</evidence>
<protein>
    <submittedName>
        <fullName evidence="3">Restin homolog</fullName>
    </submittedName>
</protein>
<keyword evidence="2" id="KW-0472">Membrane</keyword>
<dbReference type="RefSeq" id="XP_016974916.1">
    <property type="nucleotide sequence ID" value="XM_017119427.1"/>
</dbReference>
<proteinExistence type="predicted"/>
<evidence type="ECO:0000313" key="3">
    <source>
        <dbReference type="RefSeq" id="XP_016974916.1"/>
    </source>
</evidence>
<dbReference type="OrthoDB" id="2130750at2759"/>